<dbReference type="EMBL" id="WJXA01000005">
    <property type="protein sequence ID" value="KAF7142414.1"/>
    <property type="molecule type" value="Genomic_DNA"/>
</dbReference>
<comment type="caution">
    <text evidence="7">The sequence shown here is derived from an EMBL/GenBank/DDBJ whole genome shotgun (WGS) entry which is preliminary data.</text>
</comment>
<feature type="domain" description="ATPase AAA-type core" evidence="5">
    <location>
        <begin position="149"/>
        <end position="207"/>
    </location>
</feature>
<dbReference type="Gene3D" id="3.40.50.300">
    <property type="entry name" value="P-loop containing nucleotide triphosphate hydrolases"/>
    <property type="match status" value="1"/>
</dbReference>
<evidence type="ECO:0000256" key="3">
    <source>
        <dbReference type="ARBA" id="ARBA00022842"/>
    </source>
</evidence>
<keyword evidence="2" id="KW-0378">Hydrolase</keyword>
<proteinExistence type="predicted"/>
<organism evidence="7 8">
    <name type="scientific">Rhododendron simsii</name>
    <name type="common">Sims's rhododendron</name>
    <dbReference type="NCBI Taxonomy" id="118357"/>
    <lineage>
        <taxon>Eukaryota</taxon>
        <taxon>Viridiplantae</taxon>
        <taxon>Streptophyta</taxon>
        <taxon>Embryophyta</taxon>
        <taxon>Tracheophyta</taxon>
        <taxon>Spermatophyta</taxon>
        <taxon>Magnoliopsida</taxon>
        <taxon>eudicotyledons</taxon>
        <taxon>Gunneridae</taxon>
        <taxon>Pentapetalae</taxon>
        <taxon>asterids</taxon>
        <taxon>Ericales</taxon>
        <taxon>Ericaceae</taxon>
        <taxon>Ericoideae</taxon>
        <taxon>Rhodoreae</taxon>
        <taxon>Rhododendron</taxon>
    </lineage>
</organism>
<feature type="domain" description="AAA-type ATPase N-terminal" evidence="6">
    <location>
        <begin position="11"/>
        <end position="104"/>
    </location>
</feature>
<dbReference type="Pfam" id="PF00004">
    <property type="entry name" value="AAA"/>
    <property type="match status" value="1"/>
</dbReference>
<evidence type="ECO:0000259" key="5">
    <source>
        <dbReference type="Pfam" id="PF00004"/>
    </source>
</evidence>
<protein>
    <recommendedName>
        <fullName evidence="9">ATPase AAA-type core domain-containing protein</fullName>
    </recommendedName>
</protein>
<keyword evidence="8" id="KW-1185">Reference proteome</keyword>
<evidence type="ECO:0000259" key="6">
    <source>
        <dbReference type="Pfam" id="PF14363"/>
    </source>
</evidence>
<dbReference type="GO" id="GO:0005524">
    <property type="term" value="F:ATP binding"/>
    <property type="evidence" value="ECO:0007669"/>
    <property type="project" value="InterPro"/>
</dbReference>
<dbReference type="PANTHER" id="PTHR23070">
    <property type="entry name" value="BCS1 AAA-TYPE ATPASE"/>
    <property type="match status" value="1"/>
</dbReference>
<dbReference type="Pfam" id="PF14363">
    <property type="entry name" value="AAA_assoc"/>
    <property type="match status" value="1"/>
</dbReference>
<dbReference type="GO" id="GO:0016887">
    <property type="term" value="F:ATP hydrolysis activity"/>
    <property type="evidence" value="ECO:0007669"/>
    <property type="project" value="InterPro"/>
</dbReference>
<evidence type="ECO:0000313" key="8">
    <source>
        <dbReference type="Proteomes" id="UP000626092"/>
    </source>
</evidence>
<keyword evidence="3" id="KW-0460">Magnesium</keyword>
<evidence type="ECO:0000256" key="1">
    <source>
        <dbReference type="ARBA" id="ARBA00001946"/>
    </source>
</evidence>
<dbReference type="AlphaFoldDB" id="A0A834GU68"/>
<dbReference type="InterPro" id="IPR025753">
    <property type="entry name" value="AAA_N_dom"/>
</dbReference>
<evidence type="ECO:0008006" key="9">
    <source>
        <dbReference type="Google" id="ProtNLM"/>
    </source>
</evidence>
<dbReference type="Proteomes" id="UP000626092">
    <property type="component" value="Unassembled WGS sequence"/>
</dbReference>
<feature type="region of interest" description="Disordered" evidence="4">
    <location>
        <begin position="281"/>
        <end position="300"/>
    </location>
</feature>
<evidence type="ECO:0000256" key="2">
    <source>
        <dbReference type="ARBA" id="ARBA00022801"/>
    </source>
</evidence>
<evidence type="ECO:0000256" key="4">
    <source>
        <dbReference type="SAM" id="MobiDB-lite"/>
    </source>
</evidence>
<dbReference type="InterPro" id="IPR050747">
    <property type="entry name" value="Mitochondrial_chaperone_BCS1"/>
</dbReference>
<evidence type="ECO:0000313" key="7">
    <source>
        <dbReference type="EMBL" id="KAF7142414.1"/>
    </source>
</evidence>
<reference evidence="7" key="1">
    <citation type="submission" date="2019-11" db="EMBL/GenBank/DDBJ databases">
        <authorList>
            <person name="Liu Y."/>
            <person name="Hou J."/>
            <person name="Li T.-Q."/>
            <person name="Guan C.-H."/>
            <person name="Wu X."/>
            <person name="Wu H.-Z."/>
            <person name="Ling F."/>
            <person name="Zhang R."/>
            <person name="Shi X.-G."/>
            <person name="Ren J.-P."/>
            <person name="Chen E.-F."/>
            <person name="Sun J.-M."/>
        </authorList>
    </citation>
    <scope>NUCLEOTIDE SEQUENCE</scope>
    <source>
        <strain evidence="7">Adult_tree_wgs_1</strain>
        <tissue evidence="7">Leaves</tissue>
    </source>
</reference>
<dbReference type="SUPFAM" id="SSF52540">
    <property type="entry name" value="P-loop containing nucleoside triphosphate hydrolases"/>
    <property type="match status" value="1"/>
</dbReference>
<comment type="cofactor">
    <cofactor evidence="1">
        <name>Mg(2+)</name>
        <dbReference type="ChEBI" id="CHEBI:18420"/>
    </cofactor>
</comment>
<gene>
    <name evidence="7" type="ORF">RHSIM_Rhsim05G0072300</name>
</gene>
<dbReference type="OrthoDB" id="10251412at2759"/>
<sequence length="300" mass="33845">MVLRSLAKDLIPREFRHELFLRLHMFLSRFSNELTLTVDEYDGLYPNTLLQPAKTYLGSIITPNTKRFRASKPEREKRIKVSMEKDEELTDWFGGVPIKWQLFCKDTQGKYVANPDSSGYGYGAVTQKLEARWFELVFRKKIKDKQVLPGTGKSSLIAAMANYLNLDVYDLELAAMRSNFELRNLLISKANQSILVVEDIDCSIELQGRIKAAPKVLVGRDPFQYGHGSTGVTLSGLLNFIDGLWSSCGDEASALYEDRTVDGDEEGDSCGSRRAIVKERGGRERAERFDGVPRGEEEGD</sequence>
<accession>A0A834GU68</accession>
<dbReference type="InterPro" id="IPR003959">
    <property type="entry name" value="ATPase_AAA_core"/>
</dbReference>
<name>A0A834GU68_RHOSS</name>
<dbReference type="InterPro" id="IPR027417">
    <property type="entry name" value="P-loop_NTPase"/>
</dbReference>